<organism evidence="2 3">
    <name type="scientific">Cirrhinus mrigala</name>
    <name type="common">Mrigala</name>
    <dbReference type="NCBI Taxonomy" id="683832"/>
    <lineage>
        <taxon>Eukaryota</taxon>
        <taxon>Metazoa</taxon>
        <taxon>Chordata</taxon>
        <taxon>Craniata</taxon>
        <taxon>Vertebrata</taxon>
        <taxon>Euteleostomi</taxon>
        <taxon>Actinopterygii</taxon>
        <taxon>Neopterygii</taxon>
        <taxon>Teleostei</taxon>
        <taxon>Ostariophysi</taxon>
        <taxon>Cypriniformes</taxon>
        <taxon>Cyprinidae</taxon>
        <taxon>Labeoninae</taxon>
        <taxon>Labeonini</taxon>
        <taxon>Cirrhinus</taxon>
    </lineage>
</organism>
<evidence type="ECO:0000256" key="1">
    <source>
        <dbReference type="SAM" id="MobiDB-lite"/>
    </source>
</evidence>
<dbReference type="AlphaFoldDB" id="A0ABD0NVQ1"/>
<keyword evidence="3" id="KW-1185">Reference proteome</keyword>
<feature type="non-terminal residue" evidence="2">
    <location>
        <position position="73"/>
    </location>
</feature>
<feature type="region of interest" description="Disordered" evidence="1">
    <location>
        <begin position="1"/>
        <end position="73"/>
    </location>
</feature>
<dbReference type="Proteomes" id="UP001529510">
    <property type="component" value="Unassembled WGS sequence"/>
</dbReference>
<proteinExistence type="predicted"/>
<evidence type="ECO:0000313" key="3">
    <source>
        <dbReference type="Proteomes" id="UP001529510"/>
    </source>
</evidence>
<accession>A0ABD0NVQ1</accession>
<feature type="non-terminal residue" evidence="2">
    <location>
        <position position="1"/>
    </location>
</feature>
<name>A0ABD0NVQ1_CIRMR</name>
<reference evidence="2 3" key="1">
    <citation type="submission" date="2024-05" db="EMBL/GenBank/DDBJ databases">
        <title>Genome sequencing and assembly of Indian major carp, Cirrhinus mrigala (Hamilton, 1822).</title>
        <authorList>
            <person name="Mohindra V."/>
            <person name="Chowdhury L.M."/>
            <person name="Lal K."/>
            <person name="Jena J.K."/>
        </authorList>
    </citation>
    <scope>NUCLEOTIDE SEQUENCE [LARGE SCALE GENOMIC DNA]</scope>
    <source>
        <strain evidence="2">CM1030</strain>
        <tissue evidence="2">Blood</tissue>
    </source>
</reference>
<evidence type="ECO:0000313" key="2">
    <source>
        <dbReference type="EMBL" id="KAL0165964.1"/>
    </source>
</evidence>
<protein>
    <submittedName>
        <fullName evidence="2">Uncharacterized protein</fullName>
    </submittedName>
</protein>
<sequence length="73" mass="7933">ILDPTLTDEFHAAHPEYPAPRGRGSPPRRRRGRPSGAGRGEGVMSRIGQALPPLTPSDLNHRSSNSPHLHLII</sequence>
<gene>
    <name evidence="2" type="ORF">M9458_037808</name>
</gene>
<dbReference type="EMBL" id="JAMKFB020000019">
    <property type="protein sequence ID" value="KAL0165964.1"/>
    <property type="molecule type" value="Genomic_DNA"/>
</dbReference>
<comment type="caution">
    <text evidence="2">The sequence shown here is derived from an EMBL/GenBank/DDBJ whole genome shotgun (WGS) entry which is preliminary data.</text>
</comment>